<dbReference type="Pfam" id="PF01613">
    <property type="entry name" value="Flavin_Reduct"/>
    <property type="match status" value="1"/>
</dbReference>
<gene>
    <name evidence="6" type="ORF">PPACK8108_LOCUS23461</name>
</gene>
<evidence type="ECO:0000256" key="3">
    <source>
        <dbReference type="ARBA" id="ARBA00022643"/>
    </source>
</evidence>
<dbReference type="Proteomes" id="UP001153365">
    <property type="component" value="Unassembled WGS sequence"/>
</dbReference>
<name>A0AAV0BSD2_PHAPC</name>
<dbReference type="EMBL" id="CALTRL010005986">
    <property type="protein sequence ID" value="CAH7688489.1"/>
    <property type="molecule type" value="Genomic_DNA"/>
</dbReference>
<dbReference type="PANTHER" id="PTHR33798">
    <property type="entry name" value="FLAVOPROTEIN OXYGENASE"/>
    <property type="match status" value="1"/>
</dbReference>
<comment type="caution">
    <text evidence="6">The sequence shown here is derived from an EMBL/GenBank/DDBJ whole genome shotgun (WGS) entry which is preliminary data.</text>
</comment>
<evidence type="ECO:0000256" key="4">
    <source>
        <dbReference type="ARBA" id="ARBA00038054"/>
    </source>
</evidence>
<keyword evidence="2" id="KW-0285">Flavoprotein</keyword>
<dbReference type="Gene3D" id="2.30.110.10">
    <property type="entry name" value="Electron Transport, Fmn-binding Protein, Chain A"/>
    <property type="match status" value="1"/>
</dbReference>
<evidence type="ECO:0000313" key="6">
    <source>
        <dbReference type="EMBL" id="CAH7688489.1"/>
    </source>
</evidence>
<comment type="similarity">
    <text evidence="4">Belongs to the flavoredoxin family.</text>
</comment>
<evidence type="ECO:0000256" key="1">
    <source>
        <dbReference type="ARBA" id="ARBA00001917"/>
    </source>
</evidence>
<protein>
    <recommendedName>
        <fullName evidence="5">Flavin reductase like domain-containing protein</fullName>
    </recommendedName>
</protein>
<sequence>MIRFLRSSNLTHRLYYSSTTVTRIMKPSESHQPFHLIQDSRPDSRFDDRFQYTKTPQPDWKPGQGISHAPLPDRQIYSTPGPVKTFVPYQNISVPDVYRLMINSIVPRPIALCSTLSENGKPNLAPFSYFNAVGSNPPTLMVSFTKSPRAEKDTALNIKSTKEFVVAIISEPFIEAANYTSIDSPQEVSEWELSGLNPEPSMKVKPPRVREASINMECELEHLYDMFDPSDSTKLTQTFIIGRIKAWHVREEILIDGGPSISIEKLMPMCRLGGISYGRIISGFELTRPVWKKEVEREEVKRILSEKKKEI</sequence>
<proteinExistence type="inferred from homology"/>
<dbReference type="SMART" id="SM00903">
    <property type="entry name" value="Flavin_Reduct"/>
    <property type="match status" value="1"/>
</dbReference>
<dbReference type="GO" id="GO:0010181">
    <property type="term" value="F:FMN binding"/>
    <property type="evidence" value="ECO:0007669"/>
    <property type="project" value="InterPro"/>
</dbReference>
<dbReference type="InterPro" id="IPR002563">
    <property type="entry name" value="Flavin_Rdtase-like_dom"/>
</dbReference>
<comment type="cofactor">
    <cofactor evidence="1">
        <name>FMN</name>
        <dbReference type="ChEBI" id="CHEBI:58210"/>
    </cofactor>
</comment>
<keyword evidence="7" id="KW-1185">Reference proteome</keyword>
<dbReference type="InterPro" id="IPR012349">
    <property type="entry name" value="Split_barrel_FMN-bd"/>
</dbReference>
<accession>A0AAV0BSD2</accession>
<dbReference type="AlphaFoldDB" id="A0AAV0BSD2"/>
<organism evidence="6 7">
    <name type="scientific">Phakopsora pachyrhizi</name>
    <name type="common">Asian soybean rust disease fungus</name>
    <dbReference type="NCBI Taxonomy" id="170000"/>
    <lineage>
        <taxon>Eukaryota</taxon>
        <taxon>Fungi</taxon>
        <taxon>Dikarya</taxon>
        <taxon>Basidiomycota</taxon>
        <taxon>Pucciniomycotina</taxon>
        <taxon>Pucciniomycetes</taxon>
        <taxon>Pucciniales</taxon>
        <taxon>Phakopsoraceae</taxon>
        <taxon>Phakopsora</taxon>
    </lineage>
</organism>
<dbReference type="SUPFAM" id="SSF50475">
    <property type="entry name" value="FMN-binding split barrel"/>
    <property type="match status" value="1"/>
</dbReference>
<keyword evidence="3" id="KW-0288">FMN</keyword>
<feature type="domain" description="Flavin reductase like" evidence="5">
    <location>
        <begin position="103"/>
        <end position="258"/>
    </location>
</feature>
<dbReference type="PANTHER" id="PTHR33798:SF5">
    <property type="entry name" value="FLAVIN REDUCTASE LIKE DOMAIN-CONTAINING PROTEIN"/>
    <property type="match status" value="1"/>
</dbReference>
<evidence type="ECO:0000259" key="5">
    <source>
        <dbReference type="SMART" id="SM00903"/>
    </source>
</evidence>
<evidence type="ECO:0000256" key="2">
    <source>
        <dbReference type="ARBA" id="ARBA00022630"/>
    </source>
</evidence>
<reference evidence="6" key="1">
    <citation type="submission" date="2022-06" db="EMBL/GenBank/DDBJ databases">
        <authorList>
            <consortium name="SYNGENTA / RWTH Aachen University"/>
        </authorList>
    </citation>
    <scope>NUCLEOTIDE SEQUENCE</scope>
</reference>
<evidence type="ECO:0000313" key="7">
    <source>
        <dbReference type="Proteomes" id="UP001153365"/>
    </source>
</evidence>